<organism evidence="8 9">
    <name type="scientific">Geosmithia morbida</name>
    <dbReference type="NCBI Taxonomy" id="1094350"/>
    <lineage>
        <taxon>Eukaryota</taxon>
        <taxon>Fungi</taxon>
        <taxon>Dikarya</taxon>
        <taxon>Ascomycota</taxon>
        <taxon>Pezizomycotina</taxon>
        <taxon>Sordariomycetes</taxon>
        <taxon>Hypocreomycetidae</taxon>
        <taxon>Hypocreales</taxon>
        <taxon>Bionectriaceae</taxon>
        <taxon>Geosmithia</taxon>
    </lineage>
</organism>
<gene>
    <name evidence="8" type="ORF">GMORB2_5503</name>
</gene>
<keyword evidence="3 7" id="KW-0812">Transmembrane</keyword>
<reference evidence="8" key="1">
    <citation type="submission" date="2020-03" db="EMBL/GenBank/DDBJ databases">
        <title>Site-based positive gene gene selection in Geosmithia morbida across the United States reveals a broad range of putative effectors and factors for local host and environmental adapation.</title>
        <authorList>
            <person name="Onufrak A."/>
            <person name="Murdoch R.W."/>
            <person name="Gazis R."/>
            <person name="Huff M."/>
            <person name="Staton M."/>
            <person name="Klingeman W."/>
            <person name="Hadziabdic D."/>
        </authorList>
    </citation>
    <scope>NUCLEOTIDE SEQUENCE</scope>
    <source>
        <strain evidence="8">1262</strain>
    </source>
</reference>
<keyword evidence="5 7" id="KW-0472">Membrane</keyword>
<dbReference type="SUPFAM" id="SSF103473">
    <property type="entry name" value="MFS general substrate transporter"/>
    <property type="match status" value="2"/>
</dbReference>
<evidence type="ECO:0000256" key="5">
    <source>
        <dbReference type="ARBA" id="ARBA00023136"/>
    </source>
</evidence>
<dbReference type="OrthoDB" id="2985014at2759"/>
<accession>A0A9P4YXU3</accession>
<feature type="transmembrane region" description="Helical" evidence="7">
    <location>
        <begin position="392"/>
        <end position="413"/>
    </location>
</feature>
<dbReference type="GO" id="GO:0016020">
    <property type="term" value="C:membrane"/>
    <property type="evidence" value="ECO:0007669"/>
    <property type="project" value="UniProtKB-SubCell"/>
</dbReference>
<feature type="transmembrane region" description="Helical" evidence="7">
    <location>
        <begin position="488"/>
        <end position="509"/>
    </location>
</feature>
<sequence>MVSTSSHLLPLGGGGGRSGSGSGSGGGGIRTPGELSPSFAQTGAELDLDDSDIDDLDLHAAVGGPGGPGAEIYEMRRPSDVSWTVGGGRGSMSSRPLWDAEEEEGSGEEGDSEEMQRRQQLTPDGSSSSVESFQLYTPDEEAAVRRKFDRKLVVSDWYQWALTAFYLTYIAFEWMALLWRTVPAHVYVSMLVLSWGVMASLQAVATSYPVLIALRALLGIGEAGFTGIPFYLGYFFKRRELAFRTAIFICGQFLRSVLVLFNDSDGITVIIHQELTGYHTAAPLATSFASTLAWLIVKFAETGPIAPWRLLFLVEGFPSVIVSVVAWSVIPDSPQTARYLTKREKKVARLRLRSEQEQDDQDSAAASGSGSDGVGSSSSSRSMVSMLVDPTIWLPAAMFFLTNMAYSSLPAFLPRILTDMGHTRLGSQALSAPPYLVAAAAVLVTARVSDRLGSRTLPLALHALASAAGYATLCAAEPLRLPVWLRYAAVYPAAVGFFNVVTMLLVWSVNNNHRKSRGARGAASFAVLQAVGQCGPLVGTRLYPVADAPYYTRGMTICAVAMTAVAVLAFVLRFILRRRNAALDAEDHAASPSAVADDEEEGLVAASGRRGTKQGSRFRYIL</sequence>
<feature type="transmembrane region" description="Helical" evidence="7">
    <location>
        <begin position="281"/>
        <end position="300"/>
    </location>
</feature>
<evidence type="ECO:0000256" key="2">
    <source>
        <dbReference type="ARBA" id="ARBA00022448"/>
    </source>
</evidence>
<evidence type="ECO:0000256" key="3">
    <source>
        <dbReference type="ARBA" id="ARBA00022692"/>
    </source>
</evidence>
<comment type="caution">
    <text evidence="8">The sequence shown here is derived from an EMBL/GenBank/DDBJ whole genome shotgun (WGS) entry which is preliminary data.</text>
</comment>
<feature type="compositionally biased region" description="Polar residues" evidence="6">
    <location>
        <begin position="118"/>
        <end position="132"/>
    </location>
</feature>
<feature type="region of interest" description="Disordered" evidence="6">
    <location>
        <begin position="1"/>
        <end position="132"/>
    </location>
</feature>
<dbReference type="FunFam" id="1.20.1250.20:FF:000013">
    <property type="entry name" value="MFS general substrate transporter"/>
    <property type="match status" value="1"/>
</dbReference>
<dbReference type="InterPro" id="IPR036259">
    <property type="entry name" value="MFS_trans_sf"/>
</dbReference>
<keyword evidence="4 7" id="KW-1133">Transmembrane helix</keyword>
<evidence type="ECO:0000256" key="4">
    <source>
        <dbReference type="ARBA" id="ARBA00022989"/>
    </source>
</evidence>
<feature type="compositionally biased region" description="Gly residues" evidence="6">
    <location>
        <begin position="11"/>
        <end position="30"/>
    </location>
</feature>
<dbReference type="PANTHER" id="PTHR43791">
    <property type="entry name" value="PERMEASE-RELATED"/>
    <property type="match status" value="1"/>
</dbReference>
<comment type="subcellular location">
    <subcellularLocation>
        <location evidence="1">Membrane</location>
        <topology evidence="1">Multi-pass membrane protein</topology>
    </subcellularLocation>
</comment>
<feature type="transmembrane region" description="Helical" evidence="7">
    <location>
        <begin position="550"/>
        <end position="572"/>
    </location>
</feature>
<evidence type="ECO:0000256" key="1">
    <source>
        <dbReference type="ARBA" id="ARBA00004141"/>
    </source>
</evidence>
<evidence type="ECO:0000256" key="7">
    <source>
        <dbReference type="SAM" id="Phobius"/>
    </source>
</evidence>
<feature type="compositionally biased region" description="Low complexity" evidence="6">
    <location>
        <begin position="363"/>
        <end position="377"/>
    </location>
</feature>
<dbReference type="GO" id="GO:0022857">
    <property type="term" value="F:transmembrane transporter activity"/>
    <property type="evidence" value="ECO:0007669"/>
    <property type="project" value="InterPro"/>
</dbReference>
<name>A0A9P4YXU3_9HYPO</name>
<feature type="transmembrane region" description="Helical" evidence="7">
    <location>
        <begin position="186"/>
        <end position="205"/>
    </location>
</feature>
<feature type="compositionally biased region" description="Acidic residues" evidence="6">
    <location>
        <begin position="99"/>
        <end position="113"/>
    </location>
</feature>
<evidence type="ECO:0000313" key="9">
    <source>
        <dbReference type="Proteomes" id="UP000749293"/>
    </source>
</evidence>
<keyword evidence="9" id="KW-1185">Reference proteome</keyword>
<keyword evidence="2" id="KW-0813">Transport</keyword>
<dbReference type="GeneID" id="55971728"/>
<dbReference type="Proteomes" id="UP000749293">
    <property type="component" value="Unassembled WGS sequence"/>
</dbReference>
<dbReference type="EMBL" id="JAANYQ010000005">
    <property type="protein sequence ID" value="KAF4123787.1"/>
    <property type="molecule type" value="Genomic_DNA"/>
</dbReference>
<dbReference type="AlphaFoldDB" id="A0A9P4YXU3"/>
<feature type="transmembrane region" description="Helical" evidence="7">
    <location>
        <begin position="425"/>
        <end position="444"/>
    </location>
</feature>
<evidence type="ECO:0000313" key="8">
    <source>
        <dbReference type="EMBL" id="KAF4123787.1"/>
    </source>
</evidence>
<dbReference type="PANTHER" id="PTHR43791:SF27">
    <property type="entry name" value="TRANSPORTER, PUTATIVE (AFU_ORTHOLOGUE AFUA_2G15730)-RELATED"/>
    <property type="match status" value="1"/>
</dbReference>
<proteinExistence type="predicted"/>
<dbReference type="RefSeq" id="XP_035322439.1">
    <property type="nucleotide sequence ID" value="XM_035467473.1"/>
</dbReference>
<dbReference type="InterPro" id="IPR011701">
    <property type="entry name" value="MFS"/>
</dbReference>
<feature type="transmembrane region" description="Helical" evidence="7">
    <location>
        <begin position="312"/>
        <end position="330"/>
    </location>
</feature>
<evidence type="ECO:0000256" key="6">
    <source>
        <dbReference type="SAM" id="MobiDB-lite"/>
    </source>
</evidence>
<protein>
    <submittedName>
        <fullName evidence="8">Major Facilitator Superfamily</fullName>
    </submittedName>
</protein>
<dbReference type="Pfam" id="PF07690">
    <property type="entry name" value="MFS_1"/>
    <property type="match status" value="1"/>
</dbReference>
<dbReference type="Gene3D" id="1.20.1250.20">
    <property type="entry name" value="MFS general substrate transporter like domains"/>
    <property type="match status" value="2"/>
</dbReference>
<feature type="transmembrane region" description="Helical" evidence="7">
    <location>
        <begin position="241"/>
        <end position="261"/>
    </location>
</feature>
<feature type="region of interest" description="Disordered" evidence="6">
    <location>
        <begin position="351"/>
        <end position="377"/>
    </location>
</feature>
<feature type="transmembrane region" description="Helical" evidence="7">
    <location>
        <begin position="211"/>
        <end position="234"/>
    </location>
</feature>
<feature type="compositionally biased region" description="Acidic residues" evidence="6">
    <location>
        <begin position="46"/>
        <end position="55"/>
    </location>
</feature>
<feature type="transmembrane region" description="Helical" evidence="7">
    <location>
        <begin position="157"/>
        <end position="179"/>
    </location>
</feature>